<evidence type="ECO:0000256" key="1">
    <source>
        <dbReference type="ARBA" id="ARBA00005228"/>
    </source>
</evidence>
<feature type="region of interest" description="Disordered" evidence="5">
    <location>
        <begin position="22"/>
        <end position="44"/>
    </location>
</feature>
<dbReference type="InterPro" id="IPR001375">
    <property type="entry name" value="Peptidase_S9_cat"/>
</dbReference>
<accession>A0A538S8L7</accession>
<feature type="signal peptide" evidence="6">
    <location>
        <begin position="1"/>
        <end position="23"/>
    </location>
</feature>
<dbReference type="SUPFAM" id="SSF53474">
    <property type="entry name" value="alpha/beta-Hydrolases"/>
    <property type="match status" value="1"/>
</dbReference>
<comment type="caution">
    <text evidence="9">The sequence shown here is derived from an EMBL/GenBank/DDBJ whole genome shotgun (WGS) entry which is preliminary data.</text>
</comment>
<evidence type="ECO:0000256" key="5">
    <source>
        <dbReference type="SAM" id="MobiDB-lite"/>
    </source>
</evidence>
<dbReference type="PANTHER" id="PTHR11757:SF19">
    <property type="entry name" value="PROLYL ENDOPEPTIDASE-LIKE"/>
    <property type="match status" value="1"/>
</dbReference>
<feature type="domain" description="Peptidase S9 prolyl oligopeptidase catalytic" evidence="7">
    <location>
        <begin position="493"/>
        <end position="585"/>
    </location>
</feature>
<dbReference type="AlphaFoldDB" id="A0A538S8L7"/>
<dbReference type="SUPFAM" id="SSF50993">
    <property type="entry name" value="Peptidase/esterase 'gauge' domain"/>
    <property type="match status" value="1"/>
</dbReference>
<evidence type="ECO:0000259" key="7">
    <source>
        <dbReference type="Pfam" id="PF00326"/>
    </source>
</evidence>
<evidence type="ECO:0000259" key="8">
    <source>
        <dbReference type="Pfam" id="PF02897"/>
    </source>
</evidence>
<feature type="chain" id="PRO_5021716879" evidence="6">
    <location>
        <begin position="24"/>
        <end position="585"/>
    </location>
</feature>
<dbReference type="Pfam" id="PF00326">
    <property type="entry name" value="Peptidase_S9"/>
    <property type="match status" value="1"/>
</dbReference>
<sequence>MRTVRAFSIALLAAAALVPGRGATPMAQTSGGSLTPSPPMTAKKPKITVVHGDTLRDDYFWLREKSSPEVLAHLEAENAYTTARMAPTTELQGRLYKEMVGHIKETDSTAPYRWGGAFYSSRTEQGKQYPILCRRMGSLEASEEILLDVNALAAGLKFMAIGTVVPSDDGNLLAYTTDSTGYRQYVLHVKDLRTGALLPDRVERVGDVAWAKDNKTLFFTTEDAVTKRSDKFFRHVLGGTSELVFEEQDELFDLSAERTRDGAVILLHSQSKTSTEARWLPCDRPEAAMKVIRPREADHEYDVDHRGDLFYIRTNKGAKNFRVVTAPVTDPAEKNWKELVAHRPAVKIGAIALFANHMVASEWENGLQQLEVLDLGTGTTHRIAFPDPVYSATLGPNHVFDTPVVRYNYQSLATPASVFDYDMNTRKATLRKENEVPGGFDKSNYQVERIFATAVDGTRIPISVVYRRGLKRDGSAPLLLYGYGSYGFSSAPTFSSNRLSLLDRGVVYAIAHVRGGGEMGEEWRLAGRMMKKMNTFTDFITCAEYLIAQRYTSKDRLVIQGGSAGGLLVGAVTNMRPDLFKAVVA</sequence>
<reference evidence="9 10" key="1">
    <citation type="journal article" date="2019" name="Nat. Microbiol.">
        <title>Mediterranean grassland soil C-N compound turnover is dependent on rainfall and depth, and is mediated by genomically divergent microorganisms.</title>
        <authorList>
            <person name="Diamond S."/>
            <person name="Andeer P.F."/>
            <person name="Li Z."/>
            <person name="Crits-Christoph A."/>
            <person name="Burstein D."/>
            <person name="Anantharaman K."/>
            <person name="Lane K.R."/>
            <person name="Thomas B.C."/>
            <person name="Pan C."/>
            <person name="Northen T.R."/>
            <person name="Banfield J.F."/>
        </authorList>
    </citation>
    <scope>NUCLEOTIDE SEQUENCE [LARGE SCALE GENOMIC DNA]</scope>
    <source>
        <strain evidence="9">WS_2</strain>
    </source>
</reference>
<dbReference type="Proteomes" id="UP000317716">
    <property type="component" value="Unassembled WGS sequence"/>
</dbReference>
<dbReference type="InterPro" id="IPR023302">
    <property type="entry name" value="Pept_S9A_N"/>
</dbReference>
<feature type="non-terminal residue" evidence="9">
    <location>
        <position position="585"/>
    </location>
</feature>
<dbReference type="InterPro" id="IPR002470">
    <property type="entry name" value="Peptidase_S9A"/>
</dbReference>
<keyword evidence="4" id="KW-0720">Serine protease</keyword>
<dbReference type="GO" id="GO:0006508">
    <property type="term" value="P:proteolysis"/>
    <property type="evidence" value="ECO:0007669"/>
    <property type="project" value="UniProtKB-KW"/>
</dbReference>
<dbReference type="InterPro" id="IPR029058">
    <property type="entry name" value="AB_hydrolase_fold"/>
</dbReference>
<evidence type="ECO:0000256" key="2">
    <source>
        <dbReference type="ARBA" id="ARBA00022670"/>
    </source>
</evidence>
<protein>
    <submittedName>
        <fullName evidence="9">S9 family peptidase</fullName>
    </submittedName>
</protein>
<feature type="domain" description="Peptidase S9A N-terminal" evidence="8">
    <location>
        <begin position="39"/>
        <end position="433"/>
    </location>
</feature>
<feature type="compositionally biased region" description="Polar residues" evidence="5">
    <location>
        <begin position="26"/>
        <end position="35"/>
    </location>
</feature>
<proteinExistence type="inferred from homology"/>
<comment type="similarity">
    <text evidence="1">Belongs to the peptidase S9A family.</text>
</comment>
<evidence type="ECO:0000313" key="9">
    <source>
        <dbReference type="EMBL" id="TMQ47711.1"/>
    </source>
</evidence>
<keyword evidence="2" id="KW-0645">Protease</keyword>
<dbReference type="Gene3D" id="3.40.50.1820">
    <property type="entry name" value="alpha/beta hydrolase"/>
    <property type="match status" value="1"/>
</dbReference>
<evidence type="ECO:0000313" key="10">
    <source>
        <dbReference type="Proteomes" id="UP000317716"/>
    </source>
</evidence>
<keyword evidence="6" id="KW-0732">Signal</keyword>
<dbReference type="Pfam" id="PF02897">
    <property type="entry name" value="Peptidase_S9_N"/>
    <property type="match status" value="1"/>
</dbReference>
<evidence type="ECO:0000256" key="4">
    <source>
        <dbReference type="ARBA" id="ARBA00022825"/>
    </source>
</evidence>
<gene>
    <name evidence="9" type="ORF">E6K72_13750</name>
</gene>
<dbReference type="GO" id="GO:0004252">
    <property type="term" value="F:serine-type endopeptidase activity"/>
    <property type="evidence" value="ECO:0007669"/>
    <property type="project" value="InterPro"/>
</dbReference>
<evidence type="ECO:0000256" key="6">
    <source>
        <dbReference type="SAM" id="SignalP"/>
    </source>
</evidence>
<keyword evidence="3" id="KW-0378">Hydrolase</keyword>
<dbReference type="PANTHER" id="PTHR11757">
    <property type="entry name" value="PROTEASE FAMILY S9A OLIGOPEPTIDASE"/>
    <property type="match status" value="1"/>
</dbReference>
<dbReference type="EMBL" id="VBOS01000516">
    <property type="protein sequence ID" value="TMQ47711.1"/>
    <property type="molecule type" value="Genomic_DNA"/>
</dbReference>
<dbReference type="InterPro" id="IPR051543">
    <property type="entry name" value="Serine_Peptidase_S9A"/>
</dbReference>
<name>A0A538S8L7_UNCEI</name>
<dbReference type="PRINTS" id="PR00862">
    <property type="entry name" value="PROLIGOPTASE"/>
</dbReference>
<evidence type="ECO:0000256" key="3">
    <source>
        <dbReference type="ARBA" id="ARBA00022801"/>
    </source>
</evidence>
<dbReference type="Gene3D" id="2.130.10.120">
    <property type="entry name" value="Prolyl oligopeptidase, N-terminal domain"/>
    <property type="match status" value="1"/>
</dbReference>
<organism evidence="9 10">
    <name type="scientific">Eiseniibacteriota bacterium</name>
    <dbReference type="NCBI Taxonomy" id="2212470"/>
    <lineage>
        <taxon>Bacteria</taxon>
        <taxon>Candidatus Eiseniibacteriota</taxon>
    </lineage>
</organism>